<evidence type="ECO:0000313" key="5">
    <source>
        <dbReference type="Proteomes" id="UP001082703"/>
    </source>
</evidence>
<organism evidence="4 5">
    <name type="scientific">Caproiciproducens galactitolivorans</name>
    <dbReference type="NCBI Taxonomy" id="642589"/>
    <lineage>
        <taxon>Bacteria</taxon>
        <taxon>Bacillati</taxon>
        <taxon>Bacillota</taxon>
        <taxon>Clostridia</taxon>
        <taxon>Eubacteriales</taxon>
        <taxon>Acutalibacteraceae</taxon>
        <taxon>Caproiciproducens</taxon>
    </lineage>
</organism>
<comment type="caution">
    <text evidence="4">The sequence shown here is derived from an EMBL/GenBank/DDBJ whole genome shotgun (WGS) entry which is preliminary data.</text>
</comment>
<evidence type="ECO:0000256" key="1">
    <source>
        <dbReference type="ARBA" id="ARBA00022630"/>
    </source>
</evidence>
<dbReference type="EMBL" id="JAPOHA010000004">
    <property type="protein sequence ID" value="MCY1713640.1"/>
    <property type="molecule type" value="Genomic_DNA"/>
</dbReference>
<dbReference type="SUPFAM" id="SSF52218">
    <property type="entry name" value="Flavoproteins"/>
    <property type="match status" value="1"/>
</dbReference>
<dbReference type="InterPro" id="IPR029039">
    <property type="entry name" value="Flavoprotein-like_sf"/>
</dbReference>
<protein>
    <submittedName>
        <fullName evidence="4">Flavodoxin family protein</fullName>
    </submittedName>
</protein>
<keyword evidence="2" id="KW-0288">FMN</keyword>
<sequence>MKVIAFVGSSRTDGNTSKVVGAVCAGMKESGHSVEICNLSELDNKGCRACGSCQAGKVEYCAVDDRVTALLPKVADADCIVLGTPVYMMHLSGTAKNFIDRLFAFYVQSNHTARCLPGKKYITVTCSGAPVGAFNNVTEYLNQLFEGAFQMKNSGNIIVGNVLGKDDVLNQRDILKSAEDVGRKLK</sequence>
<evidence type="ECO:0000259" key="3">
    <source>
        <dbReference type="Pfam" id="PF03358"/>
    </source>
</evidence>
<keyword evidence="5" id="KW-1185">Reference proteome</keyword>
<accession>A0ABT4BS70</accession>
<dbReference type="PANTHER" id="PTHR43278">
    <property type="entry name" value="NAD(P)H-DEPENDENT FMN-CONTAINING OXIDOREDUCTASE YWQN-RELATED"/>
    <property type="match status" value="1"/>
</dbReference>
<dbReference type="RefSeq" id="WP_268057664.1">
    <property type="nucleotide sequence ID" value="NZ_JAPOHA010000004.1"/>
</dbReference>
<evidence type="ECO:0000313" key="4">
    <source>
        <dbReference type="EMBL" id="MCY1713640.1"/>
    </source>
</evidence>
<feature type="domain" description="NADPH-dependent FMN reductase-like" evidence="3">
    <location>
        <begin position="1"/>
        <end position="153"/>
    </location>
</feature>
<dbReference type="InterPro" id="IPR051796">
    <property type="entry name" value="ISF_SsuE-like"/>
</dbReference>
<keyword evidence="1" id="KW-0285">Flavoprotein</keyword>
<name>A0ABT4BS70_9FIRM</name>
<gene>
    <name evidence="4" type="ORF">OUY18_05155</name>
</gene>
<proteinExistence type="predicted"/>
<dbReference type="Pfam" id="PF03358">
    <property type="entry name" value="FMN_red"/>
    <property type="match status" value="1"/>
</dbReference>
<reference evidence="4 5" key="1">
    <citation type="submission" date="2022-11" db="EMBL/GenBank/DDBJ databases">
        <authorList>
            <person name="Caiyu Z."/>
        </authorList>
    </citation>
    <scope>NUCLEOTIDE SEQUENCE [LARGE SCALE GENOMIC DNA]</scope>
    <source>
        <strain evidence="4 5">YR-4</strain>
    </source>
</reference>
<dbReference type="Gene3D" id="3.40.50.360">
    <property type="match status" value="1"/>
</dbReference>
<evidence type="ECO:0000256" key="2">
    <source>
        <dbReference type="ARBA" id="ARBA00022643"/>
    </source>
</evidence>
<dbReference type="PANTHER" id="PTHR43278:SF2">
    <property type="entry name" value="IRON-SULFUR FLAVOPROTEIN"/>
    <property type="match status" value="1"/>
</dbReference>
<dbReference type="InterPro" id="IPR005025">
    <property type="entry name" value="FMN_Rdtase-like_dom"/>
</dbReference>
<dbReference type="Proteomes" id="UP001082703">
    <property type="component" value="Unassembled WGS sequence"/>
</dbReference>